<dbReference type="AlphaFoldDB" id="M7SYH4"/>
<dbReference type="EMBL" id="KB705607">
    <property type="protein sequence ID" value="EMR71649.1"/>
    <property type="molecule type" value="Genomic_DNA"/>
</dbReference>
<proteinExistence type="predicted"/>
<dbReference type="PANTHER" id="PTHR10039">
    <property type="entry name" value="AMELOGENIN"/>
    <property type="match status" value="1"/>
</dbReference>
<feature type="domain" description="Azaphilone pigments biosynthesis cluster protein L N-terminal" evidence="3">
    <location>
        <begin position="3"/>
        <end position="156"/>
    </location>
</feature>
<evidence type="ECO:0000313" key="6">
    <source>
        <dbReference type="Proteomes" id="UP000012174"/>
    </source>
</evidence>
<keyword evidence="6" id="KW-1185">Reference proteome</keyword>
<name>M7SYH4_EUTLA</name>
<evidence type="ECO:0000313" key="5">
    <source>
        <dbReference type="EMBL" id="EMR71649.1"/>
    </source>
</evidence>
<keyword evidence="1" id="KW-0677">Repeat</keyword>
<evidence type="ECO:0000256" key="1">
    <source>
        <dbReference type="ARBA" id="ARBA00022737"/>
    </source>
</evidence>
<dbReference type="OMA" id="HYDICAK"/>
<dbReference type="InterPro" id="IPR027417">
    <property type="entry name" value="P-loop_NTPase"/>
</dbReference>
<accession>M7SYH4</accession>
<dbReference type="KEGG" id="ela:UCREL1_1301"/>
<dbReference type="InterPro" id="IPR031348">
    <property type="entry name" value="PigL_N"/>
</dbReference>
<dbReference type="Pfam" id="PF24883">
    <property type="entry name" value="NPHP3_N"/>
    <property type="match status" value="1"/>
</dbReference>
<feature type="coiled-coil region" evidence="2">
    <location>
        <begin position="46"/>
        <end position="99"/>
    </location>
</feature>
<dbReference type="Gene3D" id="3.40.50.300">
    <property type="entry name" value="P-loop containing nucleotide triphosphate hydrolases"/>
    <property type="match status" value="1"/>
</dbReference>
<organism evidence="5 6">
    <name type="scientific">Eutypa lata (strain UCR-EL1)</name>
    <name type="common">Grapevine dieback disease fungus</name>
    <name type="synonym">Eutypa armeniacae</name>
    <dbReference type="NCBI Taxonomy" id="1287681"/>
    <lineage>
        <taxon>Eukaryota</taxon>
        <taxon>Fungi</taxon>
        <taxon>Dikarya</taxon>
        <taxon>Ascomycota</taxon>
        <taxon>Pezizomycotina</taxon>
        <taxon>Sordariomycetes</taxon>
        <taxon>Xylariomycetidae</taxon>
        <taxon>Xylariales</taxon>
        <taxon>Diatrypaceae</taxon>
        <taxon>Eutypa</taxon>
    </lineage>
</organism>
<dbReference type="HOGENOM" id="CLU_050878_0_0_1"/>
<evidence type="ECO:0000259" key="3">
    <source>
        <dbReference type="Pfam" id="PF17111"/>
    </source>
</evidence>
<dbReference type="InterPro" id="IPR056884">
    <property type="entry name" value="NPHP3-like_N"/>
</dbReference>
<dbReference type="eggNOG" id="ENOG502S0G2">
    <property type="taxonomic scope" value="Eukaryota"/>
</dbReference>
<reference evidence="6" key="1">
    <citation type="journal article" date="2013" name="Genome Announc.">
        <title>Draft genome sequence of the grapevine dieback fungus Eutypa lata UCR-EL1.</title>
        <authorList>
            <person name="Blanco-Ulate B."/>
            <person name="Rolshausen P.E."/>
            <person name="Cantu D."/>
        </authorList>
    </citation>
    <scope>NUCLEOTIDE SEQUENCE [LARGE SCALE GENOMIC DNA]</scope>
    <source>
        <strain evidence="6">UCR-EL1</strain>
    </source>
</reference>
<dbReference type="Proteomes" id="UP000012174">
    <property type="component" value="Unassembled WGS sequence"/>
</dbReference>
<dbReference type="Pfam" id="PF17111">
    <property type="entry name" value="PigL_N"/>
    <property type="match status" value="1"/>
</dbReference>
<feature type="domain" description="Nephrocystin 3-like N-terminal" evidence="4">
    <location>
        <begin position="210"/>
        <end position="375"/>
    </location>
</feature>
<keyword evidence="2" id="KW-0175">Coiled coil</keyword>
<protein>
    <submittedName>
        <fullName evidence="5">Putative ankyrin repeat protein</fullName>
    </submittedName>
</protein>
<dbReference type="PANTHER" id="PTHR10039:SF16">
    <property type="entry name" value="GPI INOSITOL-DEACYLASE"/>
    <property type="match status" value="1"/>
</dbReference>
<gene>
    <name evidence="5" type="ORF">UCREL1_1301</name>
</gene>
<sequence>MSEPLSVSASIAGLISLADLTFKLVYKYARAVKDARSDIQTLADEINGLSSVLRTLEAIAAALESEGDTFDPALRLHYLNQCRRTLDKIEKRVRVAVDRLAKSKMAAVMTQLKWPFSSSETRDLLTELARHKETITMALSADTMQKLQVSLAKVDDLGKRVSSIQEVTRRIEVNTVIAVKNEEQRVLDYFVKISPQPYLELSIKLRHAMTGLWLTDSPEFTHWLETPDSRLWLTGIPGAGKTVLAGSVIQEALERSHRESSVSVAFFFCDYKNIDTWEPVNILGAIATQLARQKEEAFLILKDYYEALHPTTGLARSPDPDDLRAKITEMSELFDQTIVVLDGLDECGDNADTVIGVLREFGDYTERLSMAVFSRDHQEIRQGLGEDYESISIEAQTEDIKLYVASEIERRVQTRQLRLADMAMKGEILETLAVRAKGM</sequence>
<evidence type="ECO:0000259" key="4">
    <source>
        <dbReference type="Pfam" id="PF24883"/>
    </source>
</evidence>
<dbReference type="OrthoDB" id="194358at2759"/>
<dbReference type="SUPFAM" id="SSF52540">
    <property type="entry name" value="P-loop containing nucleoside triphosphate hydrolases"/>
    <property type="match status" value="1"/>
</dbReference>
<evidence type="ECO:0000256" key="2">
    <source>
        <dbReference type="SAM" id="Coils"/>
    </source>
</evidence>